<dbReference type="GeneID" id="97285245"/>
<evidence type="ECO:0000256" key="1">
    <source>
        <dbReference type="SAM" id="MobiDB-lite"/>
    </source>
</evidence>
<evidence type="ECO:0000313" key="3">
    <source>
        <dbReference type="EMBL" id="WTQ84723.1"/>
    </source>
</evidence>
<dbReference type="EMBL" id="CP108164">
    <property type="protein sequence ID" value="WTQ84723.1"/>
    <property type="molecule type" value="Genomic_DNA"/>
</dbReference>
<dbReference type="PANTHER" id="PTHR33627:SF1">
    <property type="entry name" value="TRANSPOSASE"/>
    <property type="match status" value="1"/>
</dbReference>
<dbReference type="RefSeq" id="WP_405452545.1">
    <property type="nucleotide sequence ID" value="NZ_CP108164.1"/>
</dbReference>
<sequence length="396" mass="43341">MTCVDVHPETTGRATFPPATPPSRERVLGELAPRLLASLKRSDQHRKALYYLRGLLEAEGRKFIRTIAARSGDHVSEQNLHHFVSSSTWDWVPMRRALAHHLTSLTHVQAWVARLLIIPKSGQHSVGVERQFFPSLGQVLNAQRAIGVWAASEDMTAPVNWRLHLTHTWLEDHRRRSQVAIPDDVGPETLTECLGAVCMETVLAWNLAPRPLVVDTGEVEGATFIQEFADPGIPLLVRADGGTSLTVTDPLLPAGEGQTMPADQIMAMARDLRRPANWTDRRPDSARHTHLAATVRVTLPAAGGSAAPCGVLTLLGVEDAGGRGRTQLWLSNMISAQPALLVRLTRLADKVDADFTDISEKVGMRDFTGRSFGGWHRHMTLASAAHAIVALSHRAP</sequence>
<protein>
    <submittedName>
        <fullName evidence="3">Transposase</fullName>
    </submittedName>
</protein>
<evidence type="ECO:0000313" key="4">
    <source>
        <dbReference type="Proteomes" id="UP001622557"/>
    </source>
</evidence>
<organism evidence="3 4">
    <name type="scientific">Streptomyces achromogenes</name>
    <dbReference type="NCBI Taxonomy" id="67255"/>
    <lineage>
        <taxon>Bacteria</taxon>
        <taxon>Bacillati</taxon>
        <taxon>Actinomycetota</taxon>
        <taxon>Actinomycetes</taxon>
        <taxon>Kitasatosporales</taxon>
        <taxon>Streptomycetaceae</taxon>
        <taxon>Streptomyces</taxon>
    </lineage>
</organism>
<keyword evidence="4" id="KW-1185">Reference proteome</keyword>
<feature type="region of interest" description="Disordered" evidence="1">
    <location>
        <begin position="1"/>
        <end position="23"/>
    </location>
</feature>
<dbReference type="InterPro" id="IPR038721">
    <property type="entry name" value="IS701-like_DDE_dom"/>
</dbReference>
<accession>A0ABZ1KVX2</accession>
<name>A0ABZ1KVX2_STRAH</name>
<feature type="compositionally biased region" description="Basic and acidic residues" evidence="1">
    <location>
        <begin position="1"/>
        <end position="10"/>
    </location>
</feature>
<reference evidence="3 4" key="1">
    <citation type="submission" date="2022-10" db="EMBL/GenBank/DDBJ databases">
        <title>The complete genomes of actinobacterial strains from the NBC collection.</title>
        <authorList>
            <person name="Joergensen T.S."/>
            <person name="Alvarez Arevalo M."/>
            <person name="Sterndorff E.B."/>
            <person name="Faurdal D."/>
            <person name="Vuksanovic O."/>
            <person name="Mourched A.-S."/>
            <person name="Charusanti P."/>
            <person name="Shaw S."/>
            <person name="Blin K."/>
            <person name="Weber T."/>
        </authorList>
    </citation>
    <scope>NUCLEOTIDE SEQUENCE [LARGE SCALE GENOMIC DNA]</scope>
    <source>
        <strain evidence="3 4">NBC_00156</strain>
    </source>
</reference>
<dbReference type="Pfam" id="PF13546">
    <property type="entry name" value="DDE_5"/>
    <property type="match status" value="1"/>
</dbReference>
<evidence type="ECO:0000259" key="2">
    <source>
        <dbReference type="Pfam" id="PF13546"/>
    </source>
</evidence>
<feature type="domain" description="Transposase IS701-like DDE" evidence="2">
    <location>
        <begin position="35"/>
        <end position="280"/>
    </location>
</feature>
<proteinExistence type="predicted"/>
<dbReference type="InterPro" id="IPR039365">
    <property type="entry name" value="IS701-like"/>
</dbReference>
<dbReference type="PANTHER" id="PTHR33627">
    <property type="entry name" value="TRANSPOSASE"/>
    <property type="match status" value="1"/>
</dbReference>
<gene>
    <name evidence="3" type="ORF">OG350_32415</name>
</gene>
<dbReference type="Proteomes" id="UP001622557">
    <property type="component" value="Chromosome"/>
</dbReference>